<dbReference type="STRING" id="1577792.QX51_01410"/>
<evidence type="ECO:0000313" key="4">
    <source>
        <dbReference type="Proteomes" id="UP000031189"/>
    </source>
</evidence>
<dbReference type="Proteomes" id="UP000031189">
    <property type="component" value="Unassembled WGS sequence"/>
</dbReference>
<dbReference type="OrthoDB" id="3174999at2"/>
<evidence type="ECO:0000256" key="2">
    <source>
        <dbReference type="SAM" id="SignalP"/>
    </source>
</evidence>
<keyword evidence="2" id="KW-0732">Signal</keyword>
<gene>
    <name evidence="3" type="ORF">QX51_01410</name>
</gene>
<reference evidence="3 4" key="1">
    <citation type="submission" date="2014-12" db="EMBL/GenBank/DDBJ databases">
        <title>Draft genome sequence of Terrisporobacter sp. 08-306576, isolated from the blood culture of a bacteremia patient.</title>
        <authorList>
            <person name="Lund L.C."/>
            <person name="Sydenham T.V."/>
            <person name="Hogh S.V."/>
            <person name="Skov M.N."/>
            <person name="Kemp M."/>
            <person name="Justesen U.S."/>
        </authorList>
    </citation>
    <scope>NUCLEOTIDE SEQUENCE [LARGE SCALE GENOMIC DNA]</scope>
    <source>
        <strain evidence="3 4">08-306576</strain>
    </source>
</reference>
<protein>
    <recommendedName>
        <fullName evidence="5">Lipoprotein</fullName>
    </recommendedName>
</protein>
<feature type="region of interest" description="Disordered" evidence="1">
    <location>
        <begin position="24"/>
        <end position="56"/>
    </location>
</feature>
<evidence type="ECO:0008006" key="5">
    <source>
        <dbReference type="Google" id="ProtNLM"/>
    </source>
</evidence>
<evidence type="ECO:0000256" key="1">
    <source>
        <dbReference type="SAM" id="MobiDB-lite"/>
    </source>
</evidence>
<dbReference type="AlphaFoldDB" id="A0A0B3WVN6"/>
<feature type="chain" id="PRO_5038813574" description="Lipoprotein" evidence="2">
    <location>
        <begin position="21"/>
        <end position="150"/>
    </location>
</feature>
<feature type="signal peptide" evidence="2">
    <location>
        <begin position="1"/>
        <end position="20"/>
    </location>
</feature>
<keyword evidence="4" id="KW-1185">Reference proteome</keyword>
<accession>A0A0B3WVN6</accession>
<name>A0A0B3WVN6_9FIRM</name>
<evidence type="ECO:0000313" key="3">
    <source>
        <dbReference type="EMBL" id="KHS58650.1"/>
    </source>
</evidence>
<organism evidence="3 4">
    <name type="scientific">Terrisporobacter othiniensis</name>
    <dbReference type="NCBI Taxonomy" id="1577792"/>
    <lineage>
        <taxon>Bacteria</taxon>
        <taxon>Bacillati</taxon>
        <taxon>Bacillota</taxon>
        <taxon>Clostridia</taxon>
        <taxon>Peptostreptococcales</taxon>
        <taxon>Peptostreptococcaceae</taxon>
        <taxon>Terrisporobacter</taxon>
    </lineage>
</organism>
<comment type="caution">
    <text evidence="3">The sequence shown here is derived from an EMBL/GenBank/DDBJ whole genome shotgun (WGS) entry which is preliminary data.</text>
</comment>
<proteinExistence type="predicted"/>
<dbReference type="EMBL" id="JWHR01000018">
    <property type="protein sequence ID" value="KHS58650.1"/>
    <property type="molecule type" value="Genomic_DNA"/>
</dbReference>
<sequence>MKMKKLIMIGLCMVMLTTICTGCSSTSTSSGNGGKTQQNKIPDLRGEWKQKNSKSNDSYQAATISDETITIYWISDNGDTKSLYWAGSFEAPKTADEPYSWTSKNDHSKTETALLASSDDTKTITYENGVLSYEASAMGTTTKIILEKQK</sequence>